<accession>A0ABY6M251</accession>
<evidence type="ECO:0000256" key="3">
    <source>
        <dbReference type="ARBA" id="ARBA00022827"/>
    </source>
</evidence>
<keyword evidence="2" id="KW-0732">Signal</keyword>
<keyword evidence="4" id="KW-0521">NADP</keyword>
<keyword evidence="1" id="KW-0285">Flavoprotein</keyword>
<sequence>MNATTLYDVLVVGSGLGGLVSALLLAKEGKKVCVLEKNNQYGGCLQTFVRNKTIFDTGVHYIGGLLPGQNLHTYFSYLGIMSDLKLQQLDVDAFDWVCFEDDTTRYPLAQGYDNFVKQLSPFFPDQEKALKQYVADIQNICAQFPLYNMQAEGQYDAAIFSLSLASYLEQLTTNKKLQAVLCGNSFLYAGYKNTPFYMHALIMNSYIQSAFRCLGGGSQITRLLVQQLRKHKVELFKHAEVLGYEVNEGEINAAVLKNNVKVHAKAFISNIDPKTTLHQVGLNQFKKAYSNRILSLEDTVASFTVFIQLKPNSVKYANHNIYLHVSEADSLQIVPINQKFSKMVLVMSASKSNPAFAESICILTYMDFDAVKNWKTTKNTVANPSLRGTAYEQVKTDITQVLLKKAETIIPELKTAITSVHTASPLSYRDYIGGNQGNLYGPVKDATQPLRHFIAPQSKIKNLYFTGQGVNMHGILGVTIGAVATCSEILGKNYLLNKINDQI</sequence>
<gene>
    <name evidence="6" type="ORF">K5I29_10850</name>
</gene>
<proteinExistence type="predicted"/>
<dbReference type="SUPFAM" id="SSF51905">
    <property type="entry name" value="FAD/NAD(P)-binding domain"/>
    <property type="match status" value="1"/>
</dbReference>
<reference evidence="6" key="1">
    <citation type="submission" date="2021-08" db="EMBL/GenBank/DDBJ databases">
        <title>Flavobacterium sp. strain CC-SYL302.</title>
        <authorList>
            <person name="Lin S.-Y."/>
            <person name="Lee T.-H."/>
            <person name="Young C.-C."/>
        </authorList>
    </citation>
    <scope>NUCLEOTIDE SEQUENCE</scope>
    <source>
        <strain evidence="6">CC-SYL302</strain>
    </source>
</reference>
<dbReference type="Gene3D" id="3.50.50.60">
    <property type="entry name" value="FAD/NAD(P)-binding domain"/>
    <property type="match status" value="2"/>
</dbReference>
<organism evidence="6 7">
    <name type="scientific">Flavobacterium agricola</name>
    <dbReference type="NCBI Taxonomy" id="2870839"/>
    <lineage>
        <taxon>Bacteria</taxon>
        <taxon>Pseudomonadati</taxon>
        <taxon>Bacteroidota</taxon>
        <taxon>Flavobacteriia</taxon>
        <taxon>Flavobacteriales</taxon>
        <taxon>Flavobacteriaceae</taxon>
        <taxon>Flavobacterium</taxon>
    </lineage>
</organism>
<evidence type="ECO:0000256" key="5">
    <source>
        <dbReference type="ARBA" id="ARBA00023027"/>
    </source>
</evidence>
<dbReference type="PANTHER" id="PTHR46091:SF3">
    <property type="entry name" value="AMINE OXIDASE DOMAIN-CONTAINING PROTEIN"/>
    <property type="match status" value="1"/>
</dbReference>
<keyword evidence="3" id="KW-0274">FAD</keyword>
<evidence type="ECO:0000256" key="4">
    <source>
        <dbReference type="ARBA" id="ARBA00022857"/>
    </source>
</evidence>
<dbReference type="InterPro" id="IPR036188">
    <property type="entry name" value="FAD/NAD-bd_sf"/>
</dbReference>
<dbReference type="PANTHER" id="PTHR46091">
    <property type="entry name" value="BLR7054 PROTEIN"/>
    <property type="match status" value="1"/>
</dbReference>
<dbReference type="Proteomes" id="UP001163328">
    <property type="component" value="Chromosome"/>
</dbReference>
<dbReference type="Pfam" id="PF13450">
    <property type="entry name" value="NAD_binding_8"/>
    <property type="match status" value="1"/>
</dbReference>
<evidence type="ECO:0000313" key="6">
    <source>
        <dbReference type="EMBL" id="UYW02644.1"/>
    </source>
</evidence>
<evidence type="ECO:0000256" key="1">
    <source>
        <dbReference type="ARBA" id="ARBA00022630"/>
    </source>
</evidence>
<keyword evidence="7" id="KW-1185">Reference proteome</keyword>
<evidence type="ECO:0000256" key="2">
    <source>
        <dbReference type="ARBA" id="ARBA00022729"/>
    </source>
</evidence>
<name>A0ABY6M251_9FLAO</name>
<keyword evidence="5" id="KW-0520">NAD</keyword>
<protein>
    <submittedName>
        <fullName evidence="6">NAD(P)/FAD-dependent oxidoreductase</fullName>
    </submittedName>
</protein>
<dbReference type="InterPro" id="IPR052206">
    <property type="entry name" value="Retinol_saturase"/>
</dbReference>
<dbReference type="EMBL" id="CP081495">
    <property type="protein sequence ID" value="UYW02644.1"/>
    <property type="molecule type" value="Genomic_DNA"/>
</dbReference>
<evidence type="ECO:0000313" key="7">
    <source>
        <dbReference type="Proteomes" id="UP001163328"/>
    </source>
</evidence>